<gene>
    <name evidence="2" type="primary">PLESTBF000564</name>
    <name evidence="2" type="ORF">PLESTB_001164200</name>
</gene>
<dbReference type="Proteomes" id="UP001165080">
    <property type="component" value="Unassembled WGS sequence"/>
</dbReference>
<accession>A0A9W6F5X0</accession>
<sequence>MSRSARGEVHWAAERRRQRDSVGVGGGRRSGDQRLVVVVVGWCTAPGRHDMIPVQWALAAAAGYGGRHSCNGPWVMVAVRQGHAVAAWTYGQRCGSFGVAGFL</sequence>
<proteinExistence type="predicted"/>
<evidence type="ECO:0000313" key="2">
    <source>
        <dbReference type="EMBL" id="GLC56925.1"/>
    </source>
</evidence>
<evidence type="ECO:0000313" key="3">
    <source>
        <dbReference type="Proteomes" id="UP001165080"/>
    </source>
</evidence>
<evidence type="ECO:0000256" key="1">
    <source>
        <dbReference type="SAM" id="MobiDB-lite"/>
    </source>
</evidence>
<name>A0A9W6F5X0_9CHLO</name>
<reference evidence="2 3" key="1">
    <citation type="journal article" date="2023" name="Commun. Biol.">
        <title>Reorganization of the ancestral sex-determining regions during the evolution of trioecy in Pleodorina starrii.</title>
        <authorList>
            <person name="Takahashi K."/>
            <person name="Suzuki S."/>
            <person name="Kawai-Toyooka H."/>
            <person name="Yamamoto K."/>
            <person name="Hamaji T."/>
            <person name="Ootsuki R."/>
            <person name="Yamaguchi H."/>
            <person name="Kawachi M."/>
            <person name="Higashiyama T."/>
            <person name="Nozaki H."/>
        </authorList>
    </citation>
    <scope>NUCLEOTIDE SEQUENCE [LARGE SCALE GENOMIC DNA]</scope>
    <source>
        <strain evidence="2 3">NIES-4479</strain>
    </source>
</reference>
<organism evidence="2 3">
    <name type="scientific">Pleodorina starrii</name>
    <dbReference type="NCBI Taxonomy" id="330485"/>
    <lineage>
        <taxon>Eukaryota</taxon>
        <taxon>Viridiplantae</taxon>
        <taxon>Chlorophyta</taxon>
        <taxon>core chlorophytes</taxon>
        <taxon>Chlorophyceae</taxon>
        <taxon>CS clade</taxon>
        <taxon>Chlamydomonadales</taxon>
        <taxon>Volvocaceae</taxon>
        <taxon>Pleodorina</taxon>
    </lineage>
</organism>
<dbReference type="EMBL" id="BRXU01000017">
    <property type="protein sequence ID" value="GLC56925.1"/>
    <property type="molecule type" value="Genomic_DNA"/>
</dbReference>
<keyword evidence="3" id="KW-1185">Reference proteome</keyword>
<dbReference type="AlphaFoldDB" id="A0A9W6F5X0"/>
<feature type="region of interest" description="Disordered" evidence="1">
    <location>
        <begin position="1"/>
        <end position="29"/>
    </location>
</feature>
<protein>
    <submittedName>
        <fullName evidence="2">Uncharacterized protein</fullName>
    </submittedName>
</protein>
<feature type="compositionally biased region" description="Basic and acidic residues" evidence="1">
    <location>
        <begin position="1"/>
        <end position="20"/>
    </location>
</feature>
<comment type="caution">
    <text evidence="2">The sequence shown here is derived from an EMBL/GenBank/DDBJ whole genome shotgun (WGS) entry which is preliminary data.</text>
</comment>